<gene>
    <name evidence="9" type="ORF">TMS3_0101380</name>
</gene>
<evidence type="ECO:0000256" key="7">
    <source>
        <dbReference type="ARBA" id="ARBA00023136"/>
    </source>
</evidence>
<keyword evidence="3" id="KW-0813">Transport</keyword>
<comment type="subcellular location">
    <subcellularLocation>
        <location evidence="1 8">Cell membrane</location>
        <topology evidence="1 8">Multi-pass membrane protein</topology>
    </subcellularLocation>
</comment>
<dbReference type="InterPro" id="IPR052017">
    <property type="entry name" value="TSUP"/>
</dbReference>
<evidence type="ECO:0000256" key="1">
    <source>
        <dbReference type="ARBA" id="ARBA00004651"/>
    </source>
</evidence>
<evidence type="ECO:0000256" key="3">
    <source>
        <dbReference type="ARBA" id="ARBA00022448"/>
    </source>
</evidence>
<keyword evidence="5 8" id="KW-0812">Transmembrane</keyword>
<keyword evidence="10" id="KW-1185">Reference proteome</keyword>
<keyword evidence="4 8" id="KW-1003">Cell membrane</keyword>
<feature type="transmembrane region" description="Helical" evidence="8">
    <location>
        <begin position="126"/>
        <end position="151"/>
    </location>
</feature>
<comment type="similarity">
    <text evidence="2 8">Belongs to the 4-toluene sulfonate uptake permease (TSUP) (TC 2.A.102) family.</text>
</comment>
<evidence type="ECO:0000256" key="6">
    <source>
        <dbReference type="ARBA" id="ARBA00022989"/>
    </source>
</evidence>
<dbReference type="InterPro" id="IPR002781">
    <property type="entry name" value="TM_pro_TauE-like"/>
</dbReference>
<dbReference type="OrthoDB" id="5472127at2"/>
<dbReference type="EMBL" id="AWSQ01000001">
    <property type="protein sequence ID" value="KFX70621.1"/>
    <property type="molecule type" value="Genomic_DNA"/>
</dbReference>
<dbReference type="STRING" id="1395571.TMS3_0101380"/>
<sequence length="243" mass="25922">MDYSGSECLALLIVLGGSLVQGLLGIGFGLLAAPLLYLLEPSYVPGPILLLGFLLASCMLLGNRQSLAWRRPLPAILARLPGAWCGGLLLGVLPSAWLGLLLGACVLLATLTSYRWLEVRCNPRNLAIAGFCSGLMGTATSVGGPPMALVYQSCSRISARDELAAFFLLTTPVSVLFLLYQGRMPLDYLHSTLKLAPGVVAGYALARCLDGRFDKRSPRQLLLLLSLLAASGLLMHSLWRLLA</sequence>
<feature type="transmembrane region" description="Helical" evidence="8">
    <location>
        <begin position="12"/>
        <end position="37"/>
    </location>
</feature>
<feature type="transmembrane region" description="Helical" evidence="8">
    <location>
        <begin position="163"/>
        <end position="182"/>
    </location>
</feature>
<evidence type="ECO:0000256" key="4">
    <source>
        <dbReference type="ARBA" id="ARBA00022475"/>
    </source>
</evidence>
<dbReference type="Proteomes" id="UP000030063">
    <property type="component" value="Unassembled WGS sequence"/>
</dbReference>
<evidence type="ECO:0000313" key="10">
    <source>
        <dbReference type="Proteomes" id="UP000030063"/>
    </source>
</evidence>
<dbReference type="GO" id="GO:0005886">
    <property type="term" value="C:plasma membrane"/>
    <property type="evidence" value="ECO:0007669"/>
    <property type="project" value="UniProtKB-SubCell"/>
</dbReference>
<dbReference type="AlphaFoldDB" id="A0A0A1YND4"/>
<evidence type="ECO:0000313" key="9">
    <source>
        <dbReference type="EMBL" id="KFX70621.1"/>
    </source>
</evidence>
<protein>
    <recommendedName>
        <fullName evidence="8">Probable membrane transporter protein</fullName>
    </recommendedName>
</protein>
<reference evidence="9 10" key="1">
    <citation type="journal article" date="2014" name="Genome Announc.">
        <title>Draft Genome Sequence of Petroleum Oil-Degrading Marine Bacterium Pseudomonas taeanensis Strain MS-3, Isolated from a Crude Oil-Contaminated Seashore.</title>
        <authorList>
            <person name="Lee S.Y."/>
            <person name="Kim S.H."/>
            <person name="Lee D.G."/>
            <person name="Shin S."/>
            <person name="Yun S.H."/>
            <person name="Choi C.W."/>
            <person name="Chung Y.H."/>
            <person name="Choi J.S."/>
            <person name="Kahng H.Y."/>
            <person name="Kim S.I."/>
        </authorList>
    </citation>
    <scope>NUCLEOTIDE SEQUENCE [LARGE SCALE GENOMIC DNA]</scope>
    <source>
        <strain evidence="9 10">MS-3</strain>
    </source>
</reference>
<evidence type="ECO:0000256" key="2">
    <source>
        <dbReference type="ARBA" id="ARBA00009142"/>
    </source>
</evidence>
<name>A0A0A1YND4_9PSED</name>
<dbReference type="PANTHER" id="PTHR30269">
    <property type="entry name" value="TRANSMEMBRANE PROTEIN YFCA"/>
    <property type="match status" value="1"/>
</dbReference>
<dbReference type="eggNOG" id="COG0730">
    <property type="taxonomic scope" value="Bacteria"/>
</dbReference>
<comment type="caution">
    <text evidence="9">The sequence shown here is derived from an EMBL/GenBank/DDBJ whole genome shotgun (WGS) entry which is preliminary data.</text>
</comment>
<evidence type="ECO:0000256" key="5">
    <source>
        <dbReference type="ARBA" id="ARBA00022692"/>
    </source>
</evidence>
<keyword evidence="7 8" id="KW-0472">Membrane</keyword>
<evidence type="ECO:0000256" key="8">
    <source>
        <dbReference type="RuleBase" id="RU363041"/>
    </source>
</evidence>
<feature type="transmembrane region" description="Helical" evidence="8">
    <location>
        <begin position="83"/>
        <end position="114"/>
    </location>
</feature>
<keyword evidence="6 8" id="KW-1133">Transmembrane helix</keyword>
<feature type="transmembrane region" description="Helical" evidence="8">
    <location>
        <begin position="221"/>
        <end position="239"/>
    </location>
</feature>
<dbReference type="Pfam" id="PF01925">
    <property type="entry name" value="TauE"/>
    <property type="match status" value="1"/>
</dbReference>
<proteinExistence type="inferred from homology"/>
<dbReference type="PANTHER" id="PTHR30269:SF37">
    <property type="entry name" value="MEMBRANE TRANSPORTER PROTEIN"/>
    <property type="match status" value="1"/>
</dbReference>
<feature type="transmembrane region" description="Helical" evidence="8">
    <location>
        <begin position="43"/>
        <end position="62"/>
    </location>
</feature>
<organism evidence="9 10">
    <name type="scientific">Pseudomonas taeanensis MS-3</name>
    <dbReference type="NCBI Taxonomy" id="1395571"/>
    <lineage>
        <taxon>Bacteria</taxon>
        <taxon>Pseudomonadati</taxon>
        <taxon>Pseudomonadota</taxon>
        <taxon>Gammaproteobacteria</taxon>
        <taxon>Pseudomonadales</taxon>
        <taxon>Pseudomonadaceae</taxon>
        <taxon>Pseudomonas</taxon>
    </lineage>
</organism>
<accession>A0A0A1YND4</accession>